<proteinExistence type="predicted"/>
<evidence type="ECO:0000313" key="1">
    <source>
        <dbReference type="EMBL" id="RNI22618.1"/>
    </source>
</evidence>
<dbReference type="RefSeq" id="WP_123128975.1">
    <property type="nucleotide sequence ID" value="NZ_RJJD01000021.1"/>
</dbReference>
<evidence type="ECO:0000313" key="2">
    <source>
        <dbReference type="Proteomes" id="UP000272117"/>
    </source>
</evidence>
<protein>
    <submittedName>
        <fullName evidence="1">Uncharacterized protein</fullName>
    </submittedName>
</protein>
<gene>
    <name evidence="1" type="ORF">EFB08_21215</name>
</gene>
<reference evidence="1 2" key="1">
    <citation type="submission" date="2018-11" db="EMBL/GenBank/DDBJ databases">
        <title>Rufibacter latericius sp. nov., isolated from water in Baiyang Lake.</title>
        <authorList>
            <person name="Yang Y."/>
        </authorList>
    </citation>
    <scope>NUCLEOTIDE SEQUENCE [LARGE SCALE GENOMIC DNA]</scope>
    <source>
        <strain evidence="1 2">R-22-1c-1</strain>
    </source>
</reference>
<dbReference type="Proteomes" id="UP000272117">
    <property type="component" value="Unassembled WGS sequence"/>
</dbReference>
<accession>A0A3M9MDE8</accession>
<dbReference type="EMBL" id="RJJD01000021">
    <property type="protein sequence ID" value="RNI22618.1"/>
    <property type="molecule type" value="Genomic_DNA"/>
</dbReference>
<comment type="caution">
    <text evidence="1">The sequence shown here is derived from an EMBL/GenBank/DDBJ whole genome shotgun (WGS) entry which is preliminary data.</text>
</comment>
<sequence length="178" mass="20745">MEKIHFKTIDLINRLVVQETGTQNELSLVWSAYFCSNVGTKGYDPKTIAFRARRCFAQERELKMMGIEPIKPLVGSLYLEWHSQGTSFLEECLFTLMRKELGRELSNLPDHWAALAYSRLYNIDFSEILEGIQYALSLEVEKGGKQEQIRDIREPRYLNALQEAVNAYRFYTNGFCRD</sequence>
<keyword evidence="2" id="KW-1185">Reference proteome</keyword>
<name>A0A3M9MDE8_9BACT</name>
<organism evidence="1 2">
    <name type="scientific">Rufibacter latericius</name>
    <dbReference type="NCBI Taxonomy" id="2487040"/>
    <lineage>
        <taxon>Bacteria</taxon>
        <taxon>Pseudomonadati</taxon>
        <taxon>Bacteroidota</taxon>
        <taxon>Cytophagia</taxon>
        <taxon>Cytophagales</taxon>
        <taxon>Hymenobacteraceae</taxon>
        <taxon>Rufibacter</taxon>
    </lineage>
</organism>
<dbReference type="AlphaFoldDB" id="A0A3M9MDE8"/>